<dbReference type="OMA" id="VNCPQIL"/>
<name>A0A803LN45_CHEQI</name>
<sequence length="336" mass="37149">MFDGIMTMSFHTLNCPIHFLGRIYKHGTLKSSRVIPALATPPSSILVHTGESDNSLKCGGNYVPNMSLSKKDFSTSSILNQGNAIGVIGGVSLDSTLNFVNKFVRWGSKEGKDCPPFILCSDPQLMEELLIYERSSFPSLYVQVRPSNLDHTLIVENLKRKRAFLEQGGAQCLVMPCHLLHSWHADVSNGCSVPILHMAECVAKELKEAKLRPLETGCPLRIGVVGSDAVLKSGFYQEKLQNEGFEVVLPDKATMEHTVRPAIEALDRKDIEGARNLLRIALQVLLVRAVNMVIIASHDMHELLPPDDPLLKKCIDPIDALVRSTIKWSQSVERSS</sequence>
<reference evidence="2" key="2">
    <citation type="submission" date="2021-03" db="UniProtKB">
        <authorList>
            <consortium name="EnsemblPlants"/>
        </authorList>
    </citation>
    <scope>IDENTIFICATION</scope>
</reference>
<dbReference type="Gene3D" id="3.40.50.1860">
    <property type="match status" value="2"/>
</dbReference>
<dbReference type="Pfam" id="PF01177">
    <property type="entry name" value="Asp_Glu_race"/>
    <property type="match status" value="1"/>
</dbReference>
<proteinExistence type="predicted"/>
<dbReference type="InterPro" id="IPR001920">
    <property type="entry name" value="Asp/Glu_race"/>
</dbReference>
<accession>A0A803LN45</accession>
<keyword evidence="3" id="KW-1185">Reference proteome</keyword>
<dbReference type="KEGG" id="cqi:110703267"/>
<dbReference type="OrthoDB" id="187836at2759"/>
<dbReference type="InterPro" id="IPR015942">
    <property type="entry name" value="Asp/Glu/hydantoin_racemase"/>
</dbReference>
<dbReference type="Gramene" id="AUR62016374-RA">
    <property type="protein sequence ID" value="AUR62016374-RA:cds"/>
    <property type="gene ID" value="AUR62016374"/>
</dbReference>
<dbReference type="SUPFAM" id="SSF53681">
    <property type="entry name" value="Aspartate/glutamate racemase"/>
    <property type="match status" value="2"/>
</dbReference>
<dbReference type="RefSeq" id="XP_021736740.1">
    <property type="nucleotide sequence ID" value="XM_021881048.1"/>
</dbReference>
<dbReference type="EnsemblPlants" id="AUR62016374-RA">
    <property type="protein sequence ID" value="AUR62016374-RA:cds"/>
    <property type="gene ID" value="AUR62016374"/>
</dbReference>
<evidence type="ECO:0000313" key="3">
    <source>
        <dbReference type="Proteomes" id="UP000596660"/>
    </source>
</evidence>
<reference evidence="2" key="1">
    <citation type="journal article" date="2017" name="Nature">
        <title>The genome of Chenopodium quinoa.</title>
        <authorList>
            <person name="Jarvis D.E."/>
            <person name="Ho Y.S."/>
            <person name="Lightfoot D.J."/>
            <person name="Schmoeckel S.M."/>
            <person name="Li B."/>
            <person name="Borm T.J.A."/>
            <person name="Ohyanagi H."/>
            <person name="Mineta K."/>
            <person name="Michell C.T."/>
            <person name="Saber N."/>
            <person name="Kharbatia N.M."/>
            <person name="Rupper R.R."/>
            <person name="Sharp A.R."/>
            <person name="Dally N."/>
            <person name="Boughton B.A."/>
            <person name="Woo Y.H."/>
            <person name="Gao G."/>
            <person name="Schijlen E.G.W.M."/>
            <person name="Guo X."/>
            <person name="Momin A.A."/>
            <person name="Negrao S."/>
            <person name="Al-Babili S."/>
            <person name="Gehring C."/>
            <person name="Roessner U."/>
            <person name="Jung C."/>
            <person name="Murphy K."/>
            <person name="Arold S.T."/>
            <person name="Gojobori T."/>
            <person name="van der Linden C.G."/>
            <person name="van Loo E.N."/>
            <person name="Jellen E.N."/>
            <person name="Maughan P.J."/>
            <person name="Tester M."/>
        </authorList>
    </citation>
    <scope>NUCLEOTIDE SEQUENCE [LARGE SCALE GENOMIC DNA]</scope>
    <source>
        <strain evidence="2">cv. PI 614886</strain>
    </source>
</reference>
<evidence type="ECO:0000256" key="1">
    <source>
        <dbReference type="ARBA" id="ARBA00023235"/>
    </source>
</evidence>
<dbReference type="GO" id="GO:0047661">
    <property type="term" value="F:amino-acid racemase activity"/>
    <property type="evidence" value="ECO:0007669"/>
    <property type="project" value="InterPro"/>
</dbReference>
<evidence type="ECO:0000313" key="2">
    <source>
        <dbReference type="EnsemblPlants" id="AUR62016374-RA:cds"/>
    </source>
</evidence>
<dbReference type="AlphaFoldDB" id="A0A803LN45"/>
<evidence type="ECO:0008006" key="4">
    <source>
        <dbReference type="Google" id="ProtNLM"/>
    </source>
</evidence>
<dbReference type="PANTHER" id="PTHR21198">
    <property type="entry name" value="GLUTAMATE RACEMASE"/>
    <property type="match status" value="1"/>
</dbReference>
<protein>
    <recommendedName>
        <fullName evidence="4">Aspartate racemase</fullName>
    </recommendedName>
</protein>
<dbReference type="SMR" id="A0A803LN45"/>
<dbReference type="PANTHER" id="PTHR21198:SF7">
    <property type="entry name" value="ASPARTATE-GLUTAMATE RACEMASE FAMILY"/>
    <property type="match status" value="1"/>
</dbReference>
<gene>
    <name evidence="2" type="primary">LOC110703267</name>
</gene>
<keyword evidence="1" id="KW-0413">Isomerase</keyword>
<organism evidence="2 3">
    <name type="scientific">Chenopodium quinoa</name>
    <name type="common">Quinoa</name>
    <dbReference type="NCBI Taxonomy" id="63459"/>
    <lineage>
        <taxon>Eukaryota</taxon>
        <taxon>Viridiplantae</taxon>
        <taxon>Streptophyta</taxon>
        <taxon>Embryophyta</taxon>
        <taxon>Tracheophyta</taxon>
        <taxon>Spermatophyta</taxon>
        <taxon>Magnoliopsida</taxon>
        <taxon>eudicotyledons</taxon>
        <taxon>Gunneridae</taxon>
        <taxon>Pentapetalae</taxon>
        <taxon>Caryophyllales</taxon>
        <taxon>Chenopodiaceae</taxon>
        <taxon>Chenopodioideae</taxon>
        <taxon>Atripliceae</taxon>
        <taxon>Chenopodium</taxon>
    </lineage>
</organism>
<dbReference type="RefSeq" id="XP_021736739.1">
    <property type="nucleotide sequence ID" value="XM_021881047.1"/>
</dbReference>
<dbReference type="Proteomes" id="UP000596660">
    <property type="component" value="Unplaced"/>
</dbReference>
<dbReference type="GeneID" id="110703267"/>